<dbReference type="EMBL" id="BARV01011764">
    <property type="protein sequence ID" value="GAI11882.1"/>
    <property type="molecule type" value="Genomic_DNA"/>
</dbReference>
<protein>
    <recommendedName>
        <fullName evidence="2">Restriction endonuclease type II DpnII-like domain-containing protein</fullName>
    </recommendedName>
</protein>
<reference evidence="1" key="1">
    <citation type="journal article" date="2014" name="Front. Microbiol.">
        <title>High frequency of phylogenetically diverse reductive dehalogenase-homologous genes in deep subseafloor sedimentary metagenomes.</title>
        <authorList>
            <person name="Kawai M."/>
            <person name="Futagami T."/>
            <person name="Toyoda A."/>
            <person name="Takaki Y."/>
            <person name="Nishi S."/>
            <person name="Hori S."/>
            <person name="Arai W."/>
            <person name="Tsubouchi T."/>
            <person name="Morono Y."/>
            <person name="Uchiyama I."/>
            <person name="Ito T."/>
            <person name="Fujiyama A."/>
            <person name="Inagaki F."/>
            <person name="Takami H."/>
        </authorList>
    </citation>
    <scope>NUCLEOTIDE SEQUENCE</scope>
    <source>
        <strain evidence="1">Expedition CK06-06</strain>
    </source>
</reference>
<comment type="caution">
    <text evidence="1">The sequence shown here is derived from an EMBL/GenBank/DDBJ whole genome shotgun (WGS) entry which is preliminary data.</text>
</comment>
<organism evidence="1">
    <name type="scientific">marine sediment metagenome</name>
    <dbReference type="NCBI Taxonomy" id="412755"/>
    <lineage>
        <taxon>unclassified sequences</taxon>
        <taxon>metagenomes</taxon>
        <taxon>ecological metagenomes</taxon>
    </lineage>
</organism>
<evidence type="ECO:0000313" key="1">
    <source>
        <dbReference type="EMBL" id="GAI11882.1"/>
    </source>
</evidence>
<accession>X1KXR6</accession>
<feature type="non-terminal residue" evidence="1">
    <location>
        <position position="178"/>
    </location>
</feature>
<dbReference type="AlphaFoldDB" id="X1KXR6"/>
<sequence>MTLFELEKKYCRTLKEQYSQLTRLYSNAIEDCSFSIQKKDVTKAIILRMKTYYEAHEDIIKFLNKRNVAPGADFFVETVAFYLKLFLEKRKKNIEVHSEKKVKPEMKAMKPDISIWKGDELIAIIECKTNLGWNRKGWKRDFNERESRLKKIFPKAHAFLLVLTSINWSGFDDSDERV</sequence>
<gene>
    <name evidence="1" type="ORF">S06H3_22134</name>
</gene>
<proteinExistence type="predicted"/>
<evidence type="ECO:0008006" key="2">
    <source>
        <dbReference type="Google" id="ProtNLM"/>
    </source>
</evidence>
<name>X1KXR6_9ZZZZ</name>